<protein>
    <submittedName>
        <fullName evidence="1">Uncharacterized protein</fullName>
    </submittedName>
</protein>
<organism evidence="1 2">
    <name type="scientific">Maribacter ulvicola</name>
    <dbReference type="NCBI Taxonomy" id="228959"/>
    <lineage>
        <taxon>Bacteria</taxon>
        <taxon>Pseudomonadati</taxon>
        <taxon>Bacteroidota</taxon>
        <taxon>Flavobacteriia</taxon>
        <taxon>Flavobacteriales</taxon>
        <taxon>Flavobacteriaceae</taxon>
        <taxon>Maribacter</taxon>
    </lineage>
</organism>
<keyword evidence="2" id="KW-1185">Reference proteome</keyword>
<evidence type="ECO:0000313" key="2">
    <source>
        <dbReference type="Proteomes" id="UP000186953"/>
    </source>
</evidence>
<dbReference type="OrthoDB" id="1178982at2"/>
<gene>
    <name evidence="1" type="ORF">SAMN05421797_1011415</name>
</gene>
<dbReference type="AlphaFoldDB" id="A0A1N6RVI8"/>
<reference evidence="2" key="1">
    <citation type="submission" date="2017-01" db="EMBL/GenBank/DDBJ databases">
        <authorList>
            <person name="Varghese N."/>
            <person name="Submissions S."/>
        </authorList>
    </citation>
    <scope>NUCLEOTIDE SEQUENCE [LARGE SCALE GENOMIC DNA]</scope>
    <source>
        <strain evidence="2">DSM 15366</strain>
    </source>
</reference>
<name>A0A1N6RVI8_9FLAO</name>
<proteinExistence type="predicted"/>
<dbReference type="Proteomes" id="UP000186953">
    <property type="component" value="Unassembled WGS sequence"/>
</dbReference>
<dbReference type="RefSeq" id="WP_076547615.1">
    <property type="nucleotide sequence ID" value="NZ_FTMA01000001.1"/>
</dbReference>
<accession>A0A1N6RVI8</accession>
<dbReference type="EMBL" id="FTMA01000001">
    <property type="protein sequence ID" value="SIQ32863.1"/>
    <property type="molecule type" value="Genomic_DNA"/>
</dbReference>
<evidence type="ECO:0000313" key="1">
    <source>
        <dbReference type="EMBL" id="SIQ32863.1"/>
    </source>
</evidence>
<dbReference type="STRING" id="228959.SAMN05421797_1011415"/>
<sequence>MNNPFKILFLLIFILVNHLAWSQENFREISLVTNVFEALKEQNEDKLLKCLPSKEDIAYIIPVLREAQPNSVIPEIDKIIANFKMAATKNFKHIITRGNSFNITWENMVLEKVEYEANHDPNVQIERGNITLVCTSGDKKFLIVLKKSYKIHDTWLLMDRMKFTLL</sequence>